<proteinExistence type="predicted"/>
<organism evidence="1 2">
    <name type="scientific">Dankookia rubra</name>
    <dbReference type="NCBI Taxonomy" id="1442381"/>
    <lineage>
        <taxon>Bacteria</taxon>
        <taxon>Pseudomonadati</taxon>
        <taxon>Pseudomonadota</taxon>
        <taxon>Alphaproteobacteria</taxon>
        <taxon>Acetobacterales</taxon>
        <taxon>Roseomonadaceae</taxon>
        <taxon>Dankookia</taxon>
    </lineage>
</organism>
<evidence type="ECO:0000313" key="1">
    <source>
        <dbReference type="EMBL" id="TDH56974.1"/>
    </source>
</evidence>
<reference evidence="1 2" key="1">
    <citation type="journal article" date="2016" name="J. Microbiol.">
        <title>Dankookia rubra gen. nov., sp. nov., an alphaproteobacterium isolated from sediment of a shallow stream.</title>
        <authorList>
            <person name="Kim W.H."/>
            <person name="Kim D.H."/>
            <person name="Kang K."/>
            <person name="Ahn T.Y."/>
        </authorList>
    </citation>
    <scope>NUCLEOTIDE SEQUENCE [LARGE SCALE GENOMIC DNA]</scope>
    <source>
        <strain evidence="1 2">JCM30602</strain>
    </source>
</reference>
<gene>
    <name evidence="1" type="ORF">E2C06_36185</name>
</gene>
<dbReference type="Proteomes" id="UP000295096">
    <property type="component" value="Unassembled WGS sequence"/>
</dbReference>
<sequence length="212" mass="23014">MGQISGGVDSLVQQGVTCVTRLRLDAALYTLAPPRQPRTIGWPLTKGERLPTLAKVPVDQTTAWQRVVVSSWYGEGDRVVEICSDTAVWRHSGLPIVPIRWVLLRDPGRRFDPQALLCTDLAQEPLQIDLRLCKRRRLVGGAGSCRPSSRGCIPRHPVVVMGRGGPLGLPRWTAFAIADARIGRPQPPITPPDVPAAIPVRAVSGSLSGDME</sequence>
<dbReference type="EMBL" id="SMSJ01000231">
    <property type="protein sequence ID" value="TDH56974.1"/>
    <property type="molecule type" value="Genomic_DNA"/>
</dbReference>
<name>A0A4R5Q289_9PROT</name>
<accession>A0A4R5Q289</accession>
<evidence type="ECO:0000313" key="2">
    <source>
        <dbReference type="Proteomes" id="UP000295096"/>
    </source>
</evidence>
<dbReference type="OrthoDB" id="53473at2"/>
<keyword evidence="2" id="KW-1185">Reference proteome</keyword>
<protein>
    <submittedName>
        <fullName evidence="1">Uncharacterized protein</fullName>
    </submittedName>
</protein>
<dbReference type="AlphaFoldDB" id="A0A4R5Q289"/>
<comment type="caution">
    <text evidence="1">The sequence shown here is derived from an EMBL/GenBank/DDBJ whole genome shotgun (WGS) entry which is preliminary data.</text>
</comment>